<name>W0RIY8_9BACT</name>
<accession>W0RIY8</accession>
<keyword evidence="5" id="KW-1185">Reference proteome</keyword>
<feature type="transmembrane region" description="Helical" evidence="2">
    <location>
        <begin position="50"/>
        <end position="71"/>
    </location>
</feature>
<dbReference type="HOGENOM" id="CLU_020473_1_1_0"/>
<feature type="domain" description="Histidine kinase/HSP90-like ATPase" evidence="3">
    <location>
        <begin position="289"/>
        <end position="389"/>
    </location>
</feature>
<dbReference type="EMBL" id="CP007128">
    <property type="protein sequence ID" value="AHG89373.1"/>
    <property type="molecule type" value="Genomic_DNA"/>
</dbReference>
<evidence type="ECO:0000256" key="1">
    <source>
        <dbReference type="SAM" id="Coils"/>
    </source>
</evidence>
<proteinExistence type="predicted"/>
<dbReference type="InterPro" id="IPR010559">
    <property type="entry name" value="Sig_transdc_His_kin_internal"/>
</dbReference>
<dbReference type="InterPro" id="IPR003594">
    <property type="entry name" value="HATPase_dom"/>
</dbReference>
<dbReference type="GO" id="GO:0016020">
    <property type="term" value="C:membrane"/>
    <property type="evidence" value="ECO:0007669"/>
    <property type="project" value="InterPro"/>
</dbReference>
<dbReference type="Pfam" id="PF02518">
    <property type="entry name" value="HATPase_c"/>
    <property type="match status" value="1"/>
</dbReference>
<dbReference type="SUPFAM" id="SSF55874">
    <property type="entry name" value="ATPase domain of HSP90 chaperone/DNA topoisomerase II/histidine kinase"/>
    <property type="match status" value="1"/>
</dbReference>
<dbReference type="AlphaFoldDB" id="W0RIY8"/>
<keyword evidence="4" id="KW-0418">Kinase</keyword>
<dbReference type="PANTHER" id="PTHR34220:SF9">
    <property type="entry name" value="SIGNAL TRANSDUCTION HISTIDINE KINASE INTERNAL REGION DOMAIN-CONTAINING PROTEIN"/>
    <property type="match status" value="1"/>
</dbReference>
<feature type="transmembrane region" description="Helical" evidence="2">
    <location>
        <begin position="151"/>
        <end position="174"/>
    </location>
</feature>
<feature type="transmembrane region" description="Helical" evidence="2">
    <location>
        <begin position="24"/>
        <end position="44"/>
    </location>
</feature>
<dbReference type="InterPro" id="IPR050640">
    <property type="entry name" value="Bact_2-comp_sensor_kinase"/>
</dbReference>
<feature type="coiled-coil region" evidence="1">
    <location>
        <begin position="180"/>
        <end position="207"/>
    </location>
</feature>
<dbReference type="eggNOG" id="COG2972">
    <property type="taxonomic scope" value="Bacteria"/>
</dbReference>
<dbReference type="GO" id="GO:0000155">
    <property type="term" value="F:phosphorelay sensor kinase activity"/>
    <property type="evidence" value="ECO:0007669"/>
    <property type="project" value="InterPro"/>
</dbReference>
<keyword evidence="1" id="KW-0175">Coiled coil</keyword>
<dbReference type="KEGG" id="gba:J421_1836"/>
<protein>
    <submittedName>
        <fullName evidence="4">Histidine kinase internal region</fullName>
    </submittedName>
</protein>
<keyword evidence="2" id="KW-0812">Transmembrane</keyword>
<keyword evidence="2" id="KW-0472">Membrane</keyword>
<keyword evidence="2" id="KW-1133">Transmembrane helix</keyword>
<evidence type="ECO:0000256" key="2">
    <source>
        <dbReference type="SAM" id="Phobius"/>
    </source>
</evidence>
<dbReference type="Gene3D" id="3.30.565.10">
    <property type="entry name" value="Histidine kinase-like ATPase, C-terminal domain"/>
    <property type="match status" value="1"/>
</dbReference>
<keyword evidence="4" id="KW-0808">Transferase</keyword>
<feature type="transmembrane region" description="Helical" evidence="2">
    <location>
        <begin position="92"/>
        <end position="113"/>
    </location>
</feature>
<evidence type="ECO:0000313" key="5">
    <source>
        <dbReference type="Proteomes" id="UP000019151"/>
    </source>
</evidence>
<sequence length="405" mass="43498">MTADSDPLAHPGAPERFPLSRRELAIIAAVWSAYAVLSIASRLFDLPERGSTFMIGSAGVALAEALCWALLTPPILALADRFDPDRDRARQIVQFLVLGVVVAVAVGWLGTWLRQTLTPGGPRPPRDVASFDAMRGLTRGRGGRGRGGPPIWFGILNAIVLYLGVVAAGIARAFSRRYALRRHEAARREAELHAQLAEARLDALRRQLDPHFLFNTLNAVSALVERDPRGVRRMIARLSELLRHSFEGGDEAEAPLREELALLARYVEIMQVRFQGRLTVETHADENVLDALVPTMILQPIVENAIKHGVERATGPGSVRIGAAADGGALVLTVRDDGPGPAAPSARTGVGVRNTVERLRQLYGDAGSFTLAPGATGGTVAEIRLPLRTRARALGTVTALGGVHV</sequence>
<gene>
    <name evidence="4" type="ORF">J421_1836</name>
</gene>
<dbReference type="RefSeq" id="WP_025410874.1">
    <property type="nucleotide sequence ID" value="NZ_CP007128.1"/>
</dbReference>
<evidence type="ECO:0000313" key="4">
    <source>
        <dbReference type="EMBL" id="AHG89373.1"/>
    </source>
</evidence>
<dbReference type="PANTHER" id="PTHR34220">
    <property type="entry name" value="SENSOR HISTIDINE KINASE YPDA"/>
    <property type="match status" value="1"/>
</dbReference>
<dbReference type="OrthoDB" id="9792992at2"/>
<dbReference type="FunCoup" id="W0RIY8">
    <property type="interactions" value="47"/>
</dbReference>
<reference evidence="4 5" key="1">
    <citation type="journal article" date="2014" name="Genome Announc.">
        <title>Genome Sequence and Methylome of Soil Bacterium Gemmatirosa kalamazoonensis KBS708T, a Member of the Rarely Cultivated Gemmatimonadetes Phylum.</title>
        <authorList>
            <person name="Debruyn J.M."/>
            <person name="Radosevich M."/>
            <person name="Wommack K.E."/>
            <person name="Polson S.W."/>
            <person name="Hauser L.J."/>
            <person name="Fawaz M.N."/>
            <person name="Korlach J."/>
            <person name="Tsai Y.C."/>
        </authorList>
    </citation>
    <scope>NUCLEOTIDE SEQUENCE [LARGE SCALE GENOMIC DNA]</scope>
    <source>
        <strain evidence="4 5">KBS708</strain>
    </source>
</reference>
<organism evidence="4 5">
    <name type="scientific">Gemmatirosa kalamazoonensis</name>
    <dbReference type="NCBI Taxonomy" id="861299"/>
    <lineage>
        <taxon>Bacteria</taxon>
        <taxon>Pseudomonadati</taxon>
        <taxon>Gemmatimonadota</taxon>
        <taxon>Gemmatimonadia</taxon>
        <taxon>Gemmatimonadales</taxon>
        <taxon>Gemmatimonadaceae</taxon>
        <taxon>Gemmatirosa</taxon>
    </lineage>
</organism>
<dbReference type="Pfam" id="PF06580">
    <property type="entry name" value="His_kinase"/>
    <property type="match status" value="1"/>
</dbReference>
<evidence type="ECO:0000259" key="3">
    <source>
        <dbReference type="SMART" id="SM00387"/>
    </source>
</evidence>
<dbReference type="STRING" id="861299.J421_1836"/>
<dbReference type="InterPro" id="IPR036890">
    <property type="entry name" value="HATPase_C_sf"/>
</dbReference>
<dbReference type="InParanoid" id="W0RIY8"/>
<dbReference type="SMART" id="SM00387">
    <property type="entry name" value="HATPase_c"/>
    <property type="match status" value="1"/>
</dbReference>
<dbReference type="Proteomes" id="UP000019151">
    <property type="component" value="Chromosome"/>
</dbReference>